<evidence type="ECO:0000256" key="4">
    <source>
        <dbReference type="ARBA" id="ARBA00022519"/>
    </source>
</evidence>
<dbReference type="KEGG" id="pami:JCM7686_1406"/>
<evidence type="ECO:0000313" key="12">
    <source>
        <dbReference type="Proteomes" id="UP000015480"/>
    </source>
</evidence>
<dbReference type="eggNOG" id="COG3090">
    <property type="taxonomic scope" value="Bacteria"/>
</dbReference>
<accession>S5XTK3</accession>
<dbReference type="EMBL" id="CP006650">
    <property type="protein sequence ID" value="AGT08507.1"/>
    <property type="molecule type" value="Genomic_DNA"/>
</dbReference>
<evidence type="ECO:0000259" key="10">
    <source>
        <dbReference type="Pfam" id="PF04290"/>
    </source>
</evidence>
<keyword evidence="6 9" id="KW-1133">Transmembrane helix</keyword>
<dbReference type="OrthoDB" id="4964541at2"/>
<dbReference type="RefSeq" id="WP_020950145.1">
    <property type="nucleotide sequence ID" value="NC_022041.1"/>
</dbReference>
<dbReference type="STRING" id="1367847.JCM7686_1406"/>
<comment type="similarity">
    <text evidence="8 9">Belongs to the TRAP transporter small permease family.</text>
</comment>
<keyword evidence="2 9" id="KW-0813">Transport</keyword>
<organism evidence="11 12">
    <name type="scientific">Paracoccus aminophilus JCM 7686</name>
    <dbReference type="NCBI Taxonomy" id="1367847"/>
    <lineage>
        <taxon>Bacteria</taxon>
        <taxon>Pseudomonadati</taxon>
        <taxon>Pseudomonadota</taxon>
        <taxon>Alphaproteobacteria</taxon>
        <taxon>Rhodobacterales</taxon>
        <taxon>Paracoccaceae</taxon>
        <taxon>Paracoccus</taxon>
    </lineage>
</organism>
<evidence type="ECO:0000256" key="6">
    <source>
        <dbReference type="ARBA" id="ARBA00022989"/>
    </source>
</evidence>
<evidence type="ECO:0000256" key="3">
    <source>
        <dbReference type="ARBA" id="ARBA00022475"/>
    </source>
</evidence>
<evidence type="ECO:0000256" key="5">
    <source>
        <dbReference type="ARBA" id="ARBA00022692"/>
    </source>
</evidence>
<dbReference type="GO" id="GO:0005886">
    <property type="term" value="C:plasma membrane"/>
    <property type="evidence" value="ECO:0007669"/>
    <property type="project" value="UniProtKB-SubCell"/>
</dbReference>
<evidence type="ECO:0000313" key="11">
    <source>
        <dbReference type="EMBL" id="AGT08507.1"/>
    </source>
</evidence>
<dbReference type="Pfam" id="PF04290">
    <property type="entry name" value="DctQ"/>
    <property type="match status" value="1"/>
</dbReference>
<comment type="function">
    <text evidence="9">Part of the tripartite ATP-independent periplasmic (TRAP) transport system.</text>
</comment>
<name>S5XTK3_PARAH</name>
<feature type="transmembrane region" description="Helical" evidence="9">
    <location>
        <begin position="47"/>
        <end position="65"/>
    </location>
</feature>
<proteinExistence type="inferred from homology"/>
<dbReference type="HOGENOM" id="CLU_086356_9_4_5"/>
<sequence>MKRLWQGYVALIETISLLGISLVAVLGGLQVWFRYVAGNSLVWSEELMRLTMIWIVMLGAGLAYSRRQFLGMRFLVETLPPLARRICDLISAAGMLAFLGAIAWYGWKFAIKTQLQLSPTLGFSLFWVNVSIVVGAVLLAVHIVLVEILGIQEPEVPEIHE</sequence>
<gene>
    <name evidence="11" type="ORF">JCM7686_1406</name>
</gene>
<keyword evidence="4 9" id="KW-0997">Cell inner membrane</keyword>
<keyword evidence="5 9" id="KW-0812">Transmembrane</keyword>
<keyword evidence="3" id="KW-1003">Cell membrane</keyword>
<dbReference type="GO" id="GO:0015740">
    <property type="term" value="P:C4-dicarboxylate transport"/>
    <property type="evidence" value="ECO:0007669"/>
    <property type="project" value="TreeGrafter"/>
</dbReference>
<dbReference type="PATRIC" id="fig|1367847.3.peg.1377"/>
<keyword evidence="7 9" id="KW-0472">Membrane</keyword>
<dbReference type="PANTHER" id="PTHR35011:SF2">
    <property type="entry name" value="2,3-DIKETO-L-GULONATE TRAP TRANSPORTER SMALL PERMEASE PROTEIN YIAM"/>
    <property type="match status" value="1"/>
</dbReference>
<evidence type="ECO:0000256" key="2">
    <source>
        <dbReference type="ARBA" id="ARBA00022448"/>
    </source>
</evidence>
<dbReference type="PANTHER" id="PTHR35011">
    <property type="entry name" value="2,3-DIKETO-L-GULONATE TRAP TRANSPORTER SMALL PERMEASE PROTEIN YIAM"/>
    <property type="match status" value="1"/>
</dbReference>
<reference evidence="11 12" key="1">
    <citation type="journal article" date="2014" name="BMC Genomics">
        <title>Architecture and functions of a multipartite genome of the methylotrophic bacterium Paracoccus aminophilus JCM 7686, containing primary and secondary chromids.</title>
        <authorList>
            <person name="Dziewit L."/>
            <person name="Czarnecki J."/>
            <person name="Wibberg D."/>
            <person name="Radlinska M."/>
            <person name="Mrozek P."/>
            <person name="Szymczak M."/>
            <person name="Schluter A."/>
            <person name="Puhler A."/>
            <person name="Bartosik D."/>
        </authorList>
    </citation>
    <scope>NUCLEOTIDE SEQUENCE [LARGE SCALE GENOMIC DNA]</scope>
    <source>
        <strain evidence="11">JCM 7686</strain>
    </source>
</reference>
<dbReference type="AlphaFoldDB" id="S5XTK3"/>
<dbReference type="InterPro" id="IPR055348">
    <property type="entry name" value="DctQ"/>
</dbReference>
<dbReference type="Proteomes" id="UP000015480">
    <property type="component" value="Chromosome"/>
</dbReference>
<dbReference type="GO" id="GO:0022857">
    <property type="term" value="F:transmembrane transporter activity"/>
    <property type="evidence" value="ECO:0007669"/>
    <property type="project" value="UniProtKB-UniRule"/>
</dbReference>
<feature type="transmembrane region" description="Helical" evidence="9">
    <location>
        <begin position="127"/>
        <end position="151"/>
    </location>
</feature>
<evidence type="ECO:0000256" key="9">
    <source>
        <dbReference type="RuleBase" id="RU369079"/>
    </source>
</evidence>
<keyword evidence="12" id="KW-1185">Reference proteome</keyword>
<feature type="transmembrane region" description="Helical" evidence="9">
    <location>
        <begin position="7"/>
        <end position="27"/>
    </location>
</feature>
<feature type="transmembrane region" description="Helical" evidence="9">
    <location>
        <begin position="86"/>
        <end position="107"/>
    </location>
</feature>
<evidence type="ECO:0000256" key="1">
    <source>
        <dbReference type="ARBA" id="ARBA00004429"/>
    </source>
</evidence>
<comment type="subunit">
    <text evidence="9">The complex comprises the extracytoplasmic solute receptor protein and the two transmembrane proteins.</text>
</comment>
<evidence type="ECO:0000256" key="7">
    <source>
        <dbReference type="ARBA" id="ARBA00023136"/>
    </source>
</evidence>
<comment type="subcellular location">
    <subcellularLocation>
        <location evidence="1 9">Cell inner membrane</location>
        <topology evidence="1 9">Multi-pass membrane protein</topology>
    </subcellularLocation>
</comment>
<feature type="domain" description="Tripartite ATP-independent periplasmic transporters DctQ component" evidence="10">
    <location>
        <begin position="25"/>
        <end position="146"/>
    </location>
</feature>
<protein>
    <recommendedName>
        <fullName evidence="9">TRAP transporter small permease protein</fullName>
    </recommendedName>
</protein>
<dbReference type="InterPro" id="IPR007387">
    <property type="entry name" value="TRAP_DctQ"/>
</dbReference>
<evidence type="ECO:0000256" key="8">
    <source>
        <dbReference type="ARBA" id="ARBA00038436"/>
    </source>
</evidence>